<name>A0AA38GW72_TAXCH</name>
<dbReference type="Proteomes" id="UP000824469">
    <property type="component" value="Unassembled WGS sequence"/>
</dbReference>
<comment type="caution">
    <text evidence="1">The sequence shown here is derived from an EMBL/GenBank/DDBJ whole genome shotgun (WGS) entry which is preliminary data.</text>
</comment>
<gene>
    <name evidence="1" type="ORF">KI387_001113</name>
</gene>
<protein>
    <submittedName>
        <fullName evidence="1">Uncharacterized protein</fullName>
    </submittedName>
</protein>
<accession>A0AA38GW72</accession>
<evidence type="ECO:0000313" key="2">
    <source>
        <dbReference type="Proteomes" id="UP000824469"/>
    </source>
</evidence>
<feature type="non-terminal residue" evidence="1">
    <location>
        <position position="1"/>
    </location>
</feature>
<proteinExistence type="predicted"/>
<sequence>EKEGKEQEDVIISLTPSIQEGQHEESILGVEIQRKGHIQRTKLCPIRYLDSLEPREKPKRVMPTLGHEDEYQSTKDQLQCLFNPNKKQLQE</sequence>
<organism evidence="1 2">
    <name type="scientific">Taxus chinensis</name>
    <name type="common">Chinese yew</name>
    <name type="synonym">Taxus wallichiana var. chinensis</name>
    <dbReference type="NCBI Taxonomy" id="29808"/>
    <lineage>
        <taxon>Eukaryota</taxon>
        <taxon>Viridiplantae</taxon>
        <taxon>Streptophyta</taxon>
        <taxon>Embryophyta</taxon>
        <taxon>Tracheophyta</taxon>
        <taxon>Spermatophyta</taxon>
        <taxon>Pinopsida</taxon>
        <taxon>Pinidae</taxon>
        <taxon>Conifers II</taxon>
        <taxon>Cupressales</taxon>
        <taxon>Taxaceae</taxon>
        <taxon>Taxus</taxon>
    </lineage>
</organism>
<dbReference type="AlphaFoldDB" id="A0AA38GW72"/>
<feature type="non-terminal residue" evidence="1">
    <location>
        <position position="91"/>
    </location>
</feature>
<dbReference type="EMBL" id="JAHRHJ020000001">
    <property type="protein sequence ID" value="KAH9329005.1"/>
    <property type="molecule type" value="Genomic_DNA"/>
</dbReference>
<evidence type="ECO:0000313" key="1">
    <source>
        <dbReference type="EMBL" id="KAH9329005.1"/>
    </source>
</evidence>
<keyword evidence="2" id="KW-1185">Reference proteome</keyword>
<reference evidence="1 2" key="1">
    <citation type="journal article" date="2021" name="Nat. Plants">
        <title>The Taxus genome provides insights into paclitaxel biosynthesis.</title>
        <authorList>
            <person name="Xiong X."/>
            <person name="Gou J."/>
            <person name="Liao Q."/>
            <person name="Li Y."/>
            <person name="Zhou Q."/>
            <person name="Bi G."/>
            <person name="Li C."/>
            <person name="Du R."/>
            <person name="Wang X."/>
            <person name="Sun T."/>
            <person name="Guo L."/>
            <person name="Liang H."/>
            <person name="Lu P."/>
            <person name="Wu Y."/>
            <person name="Zhang Z."/>
            <person name="Ro D.K."/>
            <person name="Shang Y."/>
            <person name="Huang S."/>
            <person name="Yan J."/>
        </authorList>
    </citation>
    <scope>NUCLEOTIDE SEQUENCE [LARGE SCALE GENOMIC DNA]</scope>
    <source>
        <strain evidence="1">Ta-2019</strain>
    </source>
</reference>